<dbReference type="GO" id="GO:0070971">
    <property type="term" value="C:endoplasmic reticulum exit site"/>
    <property type="evidence" value="ECO:0007669"/>
    <property type="project" value="TreeGrafter"/>
</dbReference>
<dbReference type="InterPro" id="IPR036465">
    <property type="entry name" value="vWFA_dom_sf"/>
</dbReference>
<comment type="similarity">
    <text evidence="2">Belongs to the SEC23/SEC24 family. SEC24 subfamily.</text>
</comment>
<evidence type="ECO:0000313" key="7">
    <source>
        <dbReference type="Proteomes" id="UP000485058"/>
    </source>
</evidence>
<dbReference type="SUPFAM" id="SSF81995">
    <property type="entry name" value="beta-sandwich domain of Sec23/24"/>
    <property type="match status" value="1"/>
</dbReference>
<dbReference type="InterPro" id="IPR006896">
    <property type="entry name" value="Sec23/24_trunk_dom"/>
</dbReference>
<keyword evidence="3" id="KW-0333">Golgi apparatus</keyword>
<protein>
    <submittedName>
        <fullName evidence="6">COP-II coat subunit</fullName>
    </submittedName>
</protein>
<dbReference type="SUPFAM" id="SSF82919">
    <property type="entry name" value="Zn-finger domain of Sec23/24"/>
    <property type="match status" value="1"/>
</dbReference>
<dbReference type="Gene3D" id="2.30.30.380">
    <property type="entry name" value="Zn-finger domain of Sec23/24"/>
    <property type="match status" value="1"/>
</dbReference>
<keyword evidence="7" id="KW-1185">Reference proteome</keyword>
<gene>
    <name evidence="6" type="ORF">HaLaN_01810</name>
</gene>
<evidence type="ECO:0000259" key="5">
    <source>
        <dbReference type="Pfam" id="PF04811"/>
    </source>
</evidence>
<feature type="domain" description="Zinc finger Sec23/Sec24-type" evidence="4">
    <location>
        <begin position="90"/>
        <end position="128"/>
    </location>
</feature>
<comment type="caution">
    <text evidence="6">The sequence shown here is derived from an EMBL/GenBank/DDBJ whole genome shotgun (WGS) entry which is preliminary data.</text>
</comment>
<name>A0A699YCD9_HAELA</name>
<dbReference type="GO" id="GO:0006886">
    <property type="term" value="P:intracellular protein transport"/>
    <property type="evidence" value="ECO:0007669"/>
    <property type="project" value="InterPro"/>
</dbReference>
<dbReference type="GO" id="GO:0090110">
    <property type="term" value="P:COPII-coated vesicle cargo loading"/>
    <property type="evidence" value="ECO:0007669"/>
    <property type="project" value="TreeGrafter"/>
</dbReference>
<dbReference type="PANTHER" id="PTHR13803:SF39">
    <property type="entry name" value="SECRETORY 24AB, ISOFORM A"/>
    <property type="match status" value="1"/>
</dbReference>
<accession>A0A699YCD9</accession>
<evidence type="ECO:0000256" key="3">
    <source>
        <dbReference type="ARBA" id="ARBA00023034"/>
    </source>
</evidence>
<dbReference type="GO" id="GO:0008270">
    <property type="term" value="F:zinc ion binding"/>
    <property type="evidence" value="ECO:0007669"/>
    <property type="project" value="InterPro"/>
</dbReference>
<dbReference type="InterPro" id="IPR036174">
    <property type="entry name" value="Znf_Sec23_Sec24_sf"/>
</dbReference>
<organism evidence="6 7">
    <name type="scientific">Haematococcus lacustris</name>
    <name type="common">Green alga</name>
    <name type="synonym">Haematococcus pluvialis</name>
    <dbReference type="NCBI Taxonomy" id="44745"/>
    <lineage>
        <taxon>Eukaryota</taxon>
        <taxon>Viridiplantae</taxon>
        <taxon>Chlorophyta</taxon>
        <taxon>core chlorophytes</taxon>
        <taxon>Chlorophyceae</taxon>
        <taxon>CS clade</taxon>
        <taxon>Chlamydomonadales</taxon>
        <taxon>Haematococcaceae</taxon>
        <taxon>Haematococcus</taxon>
    </lineage>
</organism>
<evidence type="ECO:0000313" key="6">
    <source>
        <dbReference type="EMBL" id="GFH07061.1"/>
    </source>
</evidence>
<evidence type="ECO:0000259" key="4">
    <source>
        <dbReference type="Pfam" id="PF04810"/>
    </source>
</evidence>
<proteinExistence type="inferred from homology"/>
<dbReference type="InterPro" id="IPR006895">
    <property type="entry name" value="Znf_Sec23_Sec24"/>
</dbReference>
<evidence type="ECO:0000256" key="2">
    <source>
        <dbReference type="ARBA" id="ARBA00008334"/>
    </source>
</evidence>
<dbReference type="AlphaFoldDB" id="A0A699YCD9"/>
<dbReference type="Gene3D" id="3.40.50.410">
    <property type="entry name" value="von Willebrand factor, type A domain"/>
    <property type="match status" value="1"/>
</dbReference>
<dbReference type="GO" id="GO:0030127">
    <property type="term" value="C:COPII vesicle coat"/>
    <property type="evidence" value="ECO:0007669"/>
    <property type="project" value="InterPro"/>
</dbReference>
<dbReference type="Pfam" id="PF04811">
    <property type="entry name" value="Sec23_trunk"/>
    <property type="match status" value="1"/>
</dbReference>
<dbReference type="PANTHER" id="PTHR13803">
    <property type="entry name" value="SEC24-RELATED PROTEIN"/>
    <property type="match status" value="1"/>
</dbReference>
<dbReference type="Proteomes" id="UP000485058">
    <property type="component" value="Unassembled WGS sequence"/>
</dbReference>
<comment type="subcellular location">
    <subcellularLocation>
        <location evidence="1">Golgi apparatus membrane</location>
    </subcellularLocation>
</comment>
<feature type="domain" description="Sec23/Sec24 trunk" evidence="5">
    <location>
        <begin position="196"/>
        <end position="319"/>
    </location>
</feature>
<dbReference type="GO" id="GO:0000149">
    <property type="term" value="F:SNARE binding"/>
    <property type="evidence" value="ECO:0007669"/>
    <property type="project" value="TreeGrafter"/>
</dbReference>
<evidence type="ECO:0000256" key="1">
    <source>
        <dbReference type="ARBA" id="ARBA00004394"/>
    </source>
</evidence>
<dbReference type="EMBL" id="BLLF01000072">
    <property type="protein sequence ID" value="GFH07061.1"/>
    <property type="molecule type" value="Genomic_DNA"/>
</dbReference>
<reference evidence="6 7" key="1">
    <citation type="submission" date="2020-02" db="EMBL/GenBank/DDBJ databases">
        <title>Draft genome sequence of Haematococcus lacustris strain NIES-144.</title>
        <authorList>
            <person name="Morimoto D."/>
            <person name="Nakagawa S."/>
            <person name="Yoshida T."/>
            <person name="Sawayama S."/>
        </authorList>
    </citation>
    <scope>NUCLEOTIDE SEQUENCE [LARGE SCALE GENOMIC DNA]</scope>
    <source>
        <strain evidence="6 7">NIES-144</strain>
    </source>
</reference>
<dbReference type="GO" id="GO:0000139">
    <property type="term" value="C:Golgi membrane"/>
    <property type="evidence" value="ECO:0007669"/>
    <property type="project" value="UniProtKB-SubCell"/>
</dbReference>
<dbReference type="InterPro" id="IPR050550">
    <property type="entry name" value="SEC23_SEC24_subfamily"/>
</dbReference>
<dbReference type="SUPFAM" id="SSF53300">
    <property type="entry name" value="vWA-like"/>
    <property type="match status" value="1"/>
</dbReference>
<dbReference type="Pfam" id="PF04810">
    <property type="entry name" value="zf-Sec23_Sec24"/>
    <property type="match status" value="1"/>
</dbReference>
<sequence>MSGAPGREGVDMVSLPRPVGEYQERALAAPPPYDAFNCSPDNMRMTVNAVPVSTALKARWPLPLGAIVQPMADESKGRQVPVVSLGSAGIIRCKRCRTYMNPFMTWTDGGRKYKCNVCHVHNDIPGGYFSHLDHEGRRCDVEQRPELAGGTVEYIAPAEYMVRPPMPPVYFFAIDVSYAAVSSGLLHSVSATVKDLSAPQMMVVAELDEPFLPLPDDLLVNAADSRGVLDALLTSLPATFASNSVVDSAMGPALQAAFHVMQHVGGKLLLFQAAVPSLGIGKVKNREVLSAYGTDRESTLRQPDDPFFKRFAAECSRVQRVHPTATTCLVLKLPVPQVSSTLL</sequence>